<evidence type="ECO:0000313" key="1">
    <source>
        <dbReference type="EMBL" id="GAA4059761.1"/>
    </source>
</evidence>
<evidence type="ECO:0000313" key="2">
    <source>
        <dbReference type="Proteomes" id="UP001500683"/>
    </source>
</evidence>
<dbReference type="EMBL" id="BAAAZG010000002">
    <property type="protein sequence ID" value="GAA4059761.1"/>
    <property type="molecule type" value="Genomic_DNA"/>
</dbReference>
<keyword evidence="2" id="KW-1185">Reference proteome</keyword>
<dbReference type="Proteomes" id="UP001500683">
    <property type="component" value="Unassembled WGS sequence"/>
</dbReference>
<comment type="caution">
    <text evidence="1">The sequence shown here is derived from an EMBL/GenBank/DDBJ whole genome shotgun (WGS) entry which is preliminary data.</text>
</comment>
<dbReference type="RefSeq" id="WP_344941440.1">
    <property type="nucleotide sequence ID" value="NZ_BAAAZG010000002.1"/>
</dbReference>
<gene>
    <name evidence="1" type="ORF">GCM10022214_10390</name>
</gene>
<sequence length="85" mass="9185">MQKPSVGRIVHYVSRGSAEGVYKPECRAAIVTEVADDGRTVGLCVANPAGLFFHPLAEDGAPYDPGDVDEEIGYMPGSWHWPELV</sequence>
<protein>
    <submittedName>
        <fullName evidence="1">Uncharacterized protein</fullName>
    </submittedName>
</protein>
<reference evidence="2" key="1">
    <citation type="journal article" date="2019" name="Int. J. Syst. Evol. Microbiol.">
        <title>The Global Catalogue of Microorganisms (GCM) 10K type strain sequencing project: providing services to taxonomists for standard genome sequencing and annotation.</title>
        <authorList>
            <consortium name="The Broad Institute Genomics Platform"/>
            <consortium name="The Broad Institute Genome Sequencing Center for Infectious Disease"/>
            <person name="Wu L."/>
            <person name="Ma J."/>
        </authorList>
    </citation>
    <scope>NUCLEOTIDE SEQUENCE [LARGE SCALE GENOMIC DNA]</scope>
    <source>
        <strain evidence="2">JCM 16702</strain>
    </source>
</reference>
<name>A0ABP7V534_9ACTN</name>
<organism evidence="1 2">
    <name type="scientific">Actinomadura miaoliensis</name>
    <dbReference type="NCBI Taxonomy" id="430685"/>
    <lineage>
        <taxon>Bacteria</taxon>
        <taxon>Bacillati</taxon>
        <taxon>Actinomycetota</taxon>
        <taxon>Actinomycetes</taxon>
        <taxon>Streptosporangiales</taxon>
        <taxon>Thermomonosporaceae</taxon>
        <taxon>Actinomadura</taxon>
    </lineage>
</organism>
<proteinExistence type="predicted"/>
<accession>A0ABP7V534</accession>